<dbReference type="InterPro" id="IPR004304">
    <property type="entry name" value="FmdA_AmdA"/>
</dbReference>
<feature type="domain" description="Copper amine oxidase-like N-terminal" evidence="2">
    <location>
        <begin position="434"/>
        <end position="509"/>
    </location>
</feature>
<proteinExistence type="predicted"/>
<dbReference type="InterPro" id="IPR036582">
    <property type="entry name" value="Mao_N_sf"/>
</dbReference>
<dbReference type="EMBL" id="CP091430">
    <property type="protein sequence ID" value="UVI30419.1"/>
    <property type="molecule type" value="Genomic_DNA"/>
</dbReference>
<feature type="signal peptide" evidence="1">
    <location>
        <begin position="1"/>
        <end position="33"/>
    </location>
</feature>
<evidence type="ECO:0000313" key="4">
    <source>
        <dbReference type="Proteomes" id="UP001057877"/>
    </source>
</evidence>
<evidence type="ECO:0000256" key="1">
    <source>
        <dbReference type="SAM" id="SignalP"/>
    </source>
</evidence>
<gene>
    <name evidence="3" type="ORF">L1F29_00565</name>
</gene>
<accession>A0ABY5S9T6</accession>
<protein>
    <submittedName>
        <fullName evidence="3">Acetamidase/formamidase family protein</fullName>
    </submittedName>
</protein>
<keyword evidence="1" id="KW-0732">Signal</keyword>
<dbReference type="Gene3D" id="2.60.120.580">
    <property type="entry name" value="Acetamidase/Formamidase-like domains"/>
    <property type="match status" value="2"/>
</dbReference>
<feature type="chain" id="PRO_5045071484" evidence="1">
    <location>
        <begin position="34"/>
        <end position="520"/>
    </location>
</feature>
<sequence>MKKNTKKIKLAVIATLSCLVMQSMSVSPLYVEAAGSSSDRPQTHRLPANADNVRWGNIGVGKPALSVNSGDIITVEAVTHHSGDDYERMIEGDAGVEDIFHWTKEEKNESERAPGVHILTGPIEVKGAEPGDVLEVRILDLNLRPSGNPAHKGKTYGSNAAANWGYLYGDMVEEPKTREVITIYEMETYGSANYAKAAYSYTWTPQTDPDGKVHDTIDYPGVVVDHDTVVKNTDILKDVRIPVRLHFGTMGVAPKEADVVDSVPPSYFGGNIDDWRIGEGATMYYPVSVPGALLSVGDPHAAQGDSEMNGTAIETSLTGDIQVILHKKNQLDAKLDGLSFPLLETEKEWVLHGFSYANYLSELGEEAQQTIYKNSSIDKAMKDAAYKTRRFLMDGMGLTEDEAYSLMSVAVDYGITQVVDGNWGVHASIDRGMFNEQATRLVTLRDRFESFGAKVKWNNAEQTAAITYGSNTLVLKAGAAEASFNGKKVKLYAPVRLEEGSVMGSEYFVKIFEAKLMTAK</sequence>
<dbReference type="RefSeq" id="WP_258386483.1">
    <property type="nucleotide sequence ID" value="NZ_CP091430.1"/>
</dbReference>
<reference evidence="3" key="1">
    <citation type="submission" date="2022-01" db="EMBL/GenBank/DDBJ databases">
        <title>Paenibacillus spongiae sp. nov., isolated from marine sponge.</title>
        <authorList>
            <person name="Li Z."/>
            <person name="Zhang M."/>
        </authorList>
    </citation>
    <scope>NUCLEOTIDE SEQUENCE</scope>
    <source>
        <strain evidence="3">PHS-Z3</strain>
    </source>
</reference>
<dbReference type="SUPFAM" id="SSF141130">
    <property type="entry name" value="Acetamidase/Formamidase-like"/>
    <property type="match status" value="1"/>
</dbReference>
<dbReference type="Pfam" id="PF03069">
    <property type="entry name" value="FmdA_AmdA"/>
    <property type="match status" value="2"/>
</dbReference>
<dbReference type="SUPFAM" id="SSF55383">
    <property type="entry name" value="Copper amine oxidase, domain N"/>
    <property type="match status" value="1"/>
</dbReference>
<dbReference type="Proteomes" id="UP001057877">
    <property type="component" value="Chromosome"/>
</dbReference>
<keyword evidence="4" id="KW-1185">Reference proteome</keyword>
<name>A0ABY5S9T6_9BACL</name>
<evidence type="ECO:0000313" key="3">
    <source>
        <dbReference type="EMBL" id="UVI30419.1"/>
    </source>
</evidence>
<dbReference type="PANTHER" id="PTHR31891:SF1">
    <property type="entry name" value="FORMAMIDASE C869.04-RELATED"/>
    <property type="match status" value="1"/>
</dbReference>
<dbReference type="Gene3D" id="3.10.28.20">
    <property type="entry name" value="Acetamidase/Formamidase-like domains"/>
    <property type="match status" value="1"/>
</dbReference>
<evidence type="ECO:0000259" key="2">
    <source>
        <dbReference type="Pfam" id="PF07833"/>
    </source>
</evidence>
<dbReference type="PANTHER" id="PTHR31891">
    <property type="entry name" value="FORMAMIDASE C869.04-RELATED"/>
    <property type="match status" value="1"/>
</dbReference>
<dbReference type="InterPro" id="IPR012854">
    <property type="entry name" value="Cu_amine_oxidase-like_N"/>
</dbReference>
<dbReference type="Gene3D" id="3.30.457.10">
    <property type="entry name" value="Copper amine oxidase-like, N-terminal domain"/>
    <property type="match status" value="1"/>
</dbReference>
<organism evidence="3 4">
    <name type="scientific">Paenibacillus spongiae</name>
    <dbReference type="NCBI Taxonomy" id="2909671"/>
    <lineage>
        <taxon>Bacteria</taxon>
        <taxon>Bacillati</taxon>
        <taxon>Bacillota</taxon>
        <taxon>Bacilli</taxon>
        <taxon>Bacillales</taxon>
        <taxon>Paenibacillaceae</taxon>
        <taxon>Paenibacillus</taxon>
    </lineage>
</organism>
<dbReference type="Pfam" id="PF07833">
    <property type="entry name" value="Cu_amine_oxidN1"/>
    <property type="match status" value="1"/>
</dbReference>